<evidence type="ECO:0000256" key="7">
    <source>
        <dbReference type="ARBA" id="ARBA00023026"/>
    </source>
</evidence>
<dbReference type="Proteomes" id="UP000184073">
    <property type="component" value="Unassembled WGS sequence"/>
</dbReference>
<feature type="domain" description="LysM" evidence="12">
    <location>
        <begin position="146"/>
        <end position="194"/>
    </location>
</feature>
<dbReference type="InterPro" id="IPR017853">
    <property type="entry name" value="GH"/>
</dbReference>
<dbReference type="InterPro" id="IPR036861">
    <property type="entry name" value="Endochitinase-like_sf"/>
</dbReference>
<dbReference type="Pfam" id="PF00704">
    <property type="entry name" value="Glyco_hydro_18"/>
    <property type="match status" value="1"/>
</dbReference>
<evidence type="ECO:0000256" key="11">
    <source>
        <dbReference type="RuleBase" id="RU000489"/>
    </source>
</evidence>
<dbReference type="SMART" id="SM00636">
    <property type="entry name" value="Glyco_18"/>
    <property type="match status" value="1"/>
</dbReference>
<dbReference type="STRING" id="1036611.A0A1L9PNE3"/>
<dbReference type="InterPro" id="IPR029070">
    <property type="entry name" value="Chitinase_insertion_sf"/>
</dbReference>
<feature type="non-terminal residue" evidence="14">
    <location>
        <position position="699"/>
    </location>
</feature>
<dbReference type="Gene3D" id="3.10.50.10">
    <property type="match status" value="1"/>
</dbReference>
<dbReference type="SUPFAM" id="SSF51445">
    <property type="entry name" value="(Trans)glycosidases"/>
    <property type="match status" value="1"/>
</dbReference>
<dbReference type="InterPro" id="IPR053214">
    <property type="entry name" value="LysM12-like"/>
</dbReference>
<dbReference type="GeneID" id="63734275"/>
<keyword evidence="7" id="KW-0843">Virulence</keyword>
<dbReference type="InterPro" id="IPR018392">
    <property type="entry name" value="LysM"/>
</dbReference>
<dbReference type="OrthoDB" id="73875at2759"/>
<feature type="domain" description="LysM" evidence="12">
    <location>
        <begin position="213"/>
        <end position="261"/>
    </location>
</feature>
<evidence type="ECO:0000259" key="13">
    <source>
        <dbReference type="PROSITE" id="PS51910"/>
    </source>
</evidence>
<evidence type="ECO:0000313" key="15">
    <source>
        <dbReference type="Proteomes" id="UP000184073"/>
    </source>
</evidence>
<dbReference type="PANTHER" id="PTHR47700">
    <property type="entry name" value="V CHITINASE, PUTATIVE (AFU_ORTHOLOGUE AFUA_6G13720)-RELATED"/>
    <property type="match status" value="1"/>
</dbReference>
<name>A0A1L9PNE3_ASPVE</name>
<dbReference type="Gene3D" id="3.10.350.10">
    <property type="entry name" value="LysM domain"/>
    <property type="match status" value="2"/>
</dbReference>
<reference evidence="15" key="1">
    <citation type="journal article" date="2017" name="Genome Biol.">
        <title>Comparative genomics reveals high biological diversity and specific adaptations in the industrially and medically important fungal genus Aspergillus.</title>
        <authorList>
            <person name="de Vries R.P."/>
            <person name="Riley R."/>
            <person name="Wiebenga A."/>
            <person name="Aguilar-Osorio G."/>
            <person name="Amillis S."/>
            <person name="Uchima C.A."/>
            <person name="Anderluh G."/>
            <person name="Asadollahi M."/>
            <person name="Askin M."/>
            <person name="Barry K."/>
            <person name="Battaglia E."/>
            <person name="Bayram O."/>
            <person name="Benocci T."/>
            <person name="Braus-Stromeyer S.A."/>
            <person name="Caldana C."/>
            <person name="Canovas D."/>
            <person name="Cerqueira G.C."/>
            <person name="Chen F."/>
            <person name="Chen W."/>
            <person name="Choi C."/>
            <person name="Clum A."/>
            <person name="Dos Santos R.A."/>
            <person name="Damasio A.R."/>
            <person name="Diallinas G."/>
            <person name="Emri T."/>
            <person name="Fekete E."/>
            <person name="Flipphi M."/>
            <person name="Freyberg S."/>
            <person name="Gallo A."/>
            <person name="Gournas C."/>
            <person name="Habgood R."/>
            <person name="Hainaut M."/>
            <person name="Harispe M.L."/>
            <person name="Henrissat B."/>
            <person name="Hilden K.S."/>
            <person name="Hope R."/>
            <person name="Hossain A."/>
            <person name="Karabika E."/>
            <person name="Karaffa L."/>
            <person name="Karanyi Z."/>
            <person name="Krasevec N."/>
            <person name="Kuo A."/>
            <person name="Kusch H."/>
            <person name="LaButti K."/>
            <person name="Lagendijk E.L."/>
            <person name="Lapidus A."/>
            <person name="Levasseur A."/>
            <person name="Lindquist E."/>
            <person name="Lipzen A."/>
            <person name="Logrieco A.F."/>
            <person name="MacCabe A."/>
            <person name="Maekelae M.R."/>
            <person name="Malavazi I."/>
            <person name="Melin P."/>
            <person name="Meyer V."/>
            <person name="Mielnichuk N."/>
            <person name="Miskei M."/>
            <person name="Molnar A.P."/>
            <person name="Mule G."/>
            <person name="Ngan C.Y."/>
            <person name="Orejas M."/>
            <person name="Orosz E."/>
            <person name="Ouedraogo J.P."/>
            <person name="Overkamp K.M."/>
            <person name="Park H.-S."/>
            <person name="Perrone G."/>
            <person name="Piumi F."/>
            <person name="Punt P.J."/>
            <person name="Ram A.F."/>
            <person name="Ramon A."/>
            <person name="Rauscher S."/>
            <person name="Record E."/>
            <person name="Riano-Pachon D.M."/>
            <person name="Robert V."/>
            <person name="Roehrig J."/>
            <person name="Ruller R."/>
            <person name="Salamov A."/>
            <person name="Salih N.S."/>
            <person name="Samson R.A."/>
            <person name="Sandor E."/>
            <person name="Sanguinetti M."/>
            <person name="Schuetze T."/>
            <person name="Sepcic K."/>
            <person name="Shelest E."/>
            <person name="Sherlock G."/>
            <person name="Sophianopoulou V."/>
            <person name="Squina F.M."/>
            <person name="Sun H."/>
            <person name="Susca A."/>
            <person name="Todd R.B."/>
            <person name="Tsang A."/>
            <person name="Unkles S.E."/>
            <person name="van de Wiele N."/>
            <person name="van Rossen-Uffink D."/>
            <person name="Oliveira J.V."/>
            <person name="Vesth T.C."/>
            <person name="Visser J."/>
            <person name="Yu J.-H."/>
            <person name="Zhou M."/>
            <person name="Andersen M.R."/>
            <person name="Archer D.B."/>
            <person name="Baker S.E."/>
            <person name="Benoit I."/>
            <person name="Brakhage A.A."/>
            <person name="Braus G.H."/>
            <person name="Fischer R."/>
            <person name="Frisvad J.C."/>
            <person name="Goldman G.H."/>
            <person name="Houbraken J."/>
            <person name="Oakley B."/>
            <person name="Pocsi I."/>
            <person name="Scazzocchio C."/>
            <person name="Seiboth B."/>
            <person name="vanKuyk P.A."/>
            <person name="Wortman J."/>
            <person name="Dyer P.S."/>
            <person name="Grigoriev I.V."/>
        </authorList>
    </citation>
    <scope>NUCLEOTIDE SEQUENCE [LARGE SCALE GENOMIC DNA]</scope>
    <source>
        <strain evidence="15">CBS 583.65</strain>
    </source>
</reference>
<dbReference type="GO" id="GO:0008061">
    <property type="term" value="F:chitin binding"/>
    <property type="evidence" value="ECO:0007669"/>
    <property type="project" value="UniProtKB-KW"/>
</dbReference>
<evidence type="ECO:0000259" key="12">
    <source>
        <dbReference type="PROSITE" id="PS51782"/>
    </source>
</evidence>
<sequence length="699" mass="76455">LASRINEAPNGFPEHLFAKSGKNVVGVFVGAQFEKPTAAGLIRDFLDNAVLGKSELGRVAAEICGGERTPNPQTFGVVAGRAEDLGDIQRSLRQWNEAGCISAPRNRQGWKQTLQMIPATDIDVGVNSGSTITTASANTVSAAVCEAIQAQPGDGCEALADRCGITIDEFERFNPRPDGIDVCNPTFAGEHYCCTEGDLPDFSPQPNPDGTCKRYTIQPDDNCSKLGETYNMDNEQIEERNKNTWGWMGCGYLVIGSRICLSIGDPPMPAAISNAICGPQKPGTPHPDDMNDLINLNPCPLKTCCNVWGQCGITEEFCTEAPSDTGAPGAVIPGSNGCISSCGIDIVNNNEPPPRFMKVGYFEAWNPDRPCLHIHLSWLFATDRLHKHFAFAGITEDFEVDLLGLDDIFEEFKAIRIGKRILSFGGWSFSTDYDSFPIFREGVTPAQRQRFADNVVQFMLDHELDGVDFDWEYPGAPDIPGIPPGSPEDGPNYLEFLKLVRGQLPEGKELGIAAPASFWYLRGFPIAEMSEVVDYIIYMTYDLHGQWDYGNEWAIEGCSAGDCLRSHVNQTEVEYSLSMVTKAGVPASKLIIGMALYGRSFQMEQAGCHGPDCRFTGPDSGARAGRCTESSGYISNYEIRQIIASSGNAQWISDDAGGDLLIYDDTQWVSWMSEDNYNARLDWVRGLNFGGTSDWAVDL</sequence>
<evidence type="ECO:0000256" key="3">
    <source>
        <dbReference type="ARBA" id="ARBA00012729"/>
    </source>
</evidence>
<dbReference type="PANTHER" id="PTHR47700:SF2">
    <property type="entry name" value="CHITINASE"/>
    <property type="match status" value="1"/>
</dbReference>
<dbReference type="GO" id="GO:0006032">
    <property type="term" value="P:chitin catabolic process"/>
    <property type="evidence" value="ECO:0007669"/>
    <property type="project" value="UniProtKB-KW"/>
</dbReference>
<dbReference type="PROSITE" id="PS51782">
    <property type="entry name" value="LYSM"/>
    <property type="match status" value="2"/>
</dbReference>
<dbReference type="CDD" id="cd00035">
    <property type="entry name" value="ChtBD1"/>
    <property type="match status" value="1"/>
</dbReference>
<protein>
    <recommendedName>
        <fullName evidence="3">chitinase</fullName>
        <ecNumber evidence="3">3.2.1.14</ecNumber>
    </recommendedName>
</protein>
<evidence type="ECO:0000256" key="1">
    <source>
        <dbReference type="ARBA" id="ARBA00000822"/>
    </source>
</evidence>
<keyword evidence="4" id="KW-0147">Chitin-binding</keyword>
<accession>A0A1L9PNE3</accession>
<dbReference type="EMBL" id="KV878130">
    <property type="protein sequence ID" value="OJJ03002.1"/>
    <property type="molecule type" value="Genomic_DNA"/>
</dbReference>
<evidence type="ECO:0000256" key="4">
    <source>
        <dbReference type="ARBA" id="ARBA00022669"/>
    </source>
</evidence>
<evidence type="ECO:0000256" key="8">
    <source>
        <dbReference type="ARBA" id="ARBA00023277"/>
    </source>
</evidence>
<dbReference type="InterPro" id="IPR036779">
    <property type="entry name" value="LysM_dom_sf"/>
</dbReference>
<comment type="similarity">
    <text evidence="2">Belongs to the glycosyl hydrolase 18 family. Chitinase class V subfamily.</text>
</comment>
<keyword evidence="8" id="KW-0119">Carbohydrate metabolism</keyword>
<feature type="non-terminal residue" evidence="14">
    <location>
        <position position="1"/>
    </location>
</feature>
<dbReference type="PROSITE" id="PS01095">
    <property type="entry name" value="GH18_1"/>
    <property type="match status" value="1"/>
</dbReference>
<evidence type="ECO:0000256" key="10">
    <source>
        <dbReference type="ARBA" id="ARBA00023326"/>
    </source>
</evidence>
<dbReference type="InterPro" id="IPR001223">
    <property type="entry name" value="Glyco_hydro18_cat"/>
</dbReference>
<dbReference type="SUPFAM" id="SSF57016">
    <property type="entry name" value="Plant lectins/antimicrobial peptides"/>
    <property type="match status" value="1"/>
</dbReference>
<dbReference type="CDD" id="cd00118">
    <property type="entry name" value="LysM"/>
    <property type="match status" value="1"/>
</dbReference>
<gene>
    <name evidence="14" type="ORF">ASPVEDRAFT_93638</name>
</gene>
<comment type="catalytic activity">
    <reaction evidence="1">
        <text>Random endo-hydrolysis of N-acetyl-beta-D-glucosaminide (1-&gt;4)-beta-linkages in chitin and chitodextrins.</text>
        <dbReference type="EC" id="3.2.1.14"/>
    </reaction>
</comment>
<dbReference type="CDD" id="cd02878">
    <property type="entry name" value="GH18_zymocin_alpha"/>
    <property type="match status" value="1"/>
</dbReference>
<dbReference type="Pfam" id="PF01476">
    <property type="entry name" value="LysM"/>
    <property type="match status" value="1"/>
</dbReference>
<keyword evidence="15" id="KW-1185">Reference proteome</keyword>
<evidence type="ECO:0000256" key="9">
    <source>
        <dbReference type="ARBA" id="ARBA00023295"/>
    </source>
</evidence>
<dbReference type="PROSITE" id="PS51910">
    <property type="entry name" value="GH18_2"/>
    <property type="match status" value="1"/>
</dbReference>
<keyword evidence="10" id="KW-0624">Polysaccharide degradation</keyword>
<keyword evidence="9 11" id="KW-0326">Glycosidase</keyword>
<dbReference type="SMART" id="SM00257">
    <property type="entry name" value="LysM"/>
    <property type="match status" value="1"/>
</dbReference>
<evidence type="ECO:0000256" key="2">
    <source>
        <dbReference type="ARBA" id="ARBA00008682"/>
    </source>
</evidence>
<dbReference type="Gene3D" id="3.30.60.10">
    <property type="entry name" value="Endochitinase-like"/>
    <property type="match status" value="1"/>
</dbReference>
<organism evidence="14 15">
    <name type="scientific">Aspergillus versicolor CBS 583.65</name>
    <dbReference type="NCBI Taxonomy" id="1036611"/>
    <lineage>
        <taxon>Eukaryota</taxon>
        <taxon>Fungi</taxon>
        <taxon>Dikarya</taxon>
        <taxon>Ascomycota</taxon>
        <taxon>Pezizomycotina</taxon>
        <taxon>Eurotiomycetes</taxon>
        <taxon>Eurotiomycetidae</taxon>
        <taxon>Eurotiales</taxon>
        <taxon>Aspergillaceae</taxon>
        <taxon>Aspergillus</taxon>
        <taxon>Aspergillus subgen. Nidulantes</taxon>
    </lineage>
</organism>
<dbReference type="SUPFAM" id="SSF54556">
    <property type="entry name" value="Chitinase insertion domain"/>
    <property type="match status" value="1"/>
</dbReference>
<keyword evidence="5 11" id="KW-0378">Hydrolase</keyword>
<dbReference type="Gene3D" id="3.20.20.80">
    <property type="entry name" value="Glycosidases"/>
    <property type="match status" value="1"/>
</dbReference>
<feature type="domain" description="GH18" evidence="13">
    <location>
        <begin position="356"/>
        <end position="699"/>
    </location>
</feature>
<dbReference type="GO" id="GO:0008843">
    <property type="term" value="F:endochitinase activity"/>
    <property type="evidence" value="ECO:0007669"/>
    <property type="project" value="UniProtKB-EC"/>
</dbReference>
<keyword evidence="6" id="KW-0146">Chitin degradation</keyword>
<dbReference type="VEuPathDB" id="FungiDB:ASPVEDRAFT_93638"/>
<dbReference type="InterPro" id="IPR011583">
    <property type="entry name" value="Chitinase_II/V-like_cat"/>
</dbReference>
<proteinExistence type="inferred from homology"/>
<dbReference type="InterPro" id="IPR001579">
    <property type="entry name" value="Glyco_hydro_18_chit_AS"/>
</dbReference>
<dbReference type="EC" id="3.2.1.14" evidence="3"/>
<dbReference type="AlphaFoldDB" id="A0A1L9PNE3"/>
<evidence type="ECO:0000256" key="5">
    <source>
        <dbReference type="ARBA" id="ARBA00022801"/>
    </source>
</evidence>
<evidence type="ECO:0000256" key="6">
    <source>
        <dbReference type="ARBA" id="ARBA00023024"/>
    </source>
</evidence>
<dbReference type="RefSeq" id="XP_040668764.1">
    <property type="nucleotide sequence ID" value="XM_040818764.1"/>
</dbReference>
<evidence type="ECO:0000313" key="14">
    <source>
        <dbReference type="EMBL" id="OJJ03002.1"/>
    </source>
</evidence>
<dbReference type="GO" id="GO:0000272">
    <property type="term" value="P:polysaccharide catabolic process"/>
    <property type="evidence" value="ECO:0007669"/>
    <property type="project" value="UniProtKB-KW"/>
</dbReference>